<dbReference type="EMBL" id="BTGU01000028">
    <property type="protein sequence ID" value="GMN48439.1"/>
    <property type="molecule type" value="Genomic_DNA"/>
</dbReference>
<keyword evidence="3" id="KW-1185">Reference proteome</keyword>
<organism evidence="2 3">
    <name type="scientific">Ficus carica</name>
    <name type="common">Common fig</name>
    <dbReference type="NCBI Taxonomy" id="3494"/>
    <lineage>
        <taxon>Eukaryota</taxon>
        <taxon>Viridiplantae</taxon>
        <taxon>Streptophyta</taxon>
        <taxon>Embryophyta</taxon>
        <taxon>Tracheophyta</taxon>
        <taxon>Spermatophyta</taxon>
        <taxon>Magnoliopsida</taxon>
        <taxon>eudicotyledons</taxon>
        <taxon>Gunneridae</taxon>
        <taxon>Pentapetalae</taxon>
        <taxon>rosids</taxon>
        <taxon>fabids</taxon>
        <taxon>Rosales</taxon>
        <taxon>Moraceae</taxon>
        <taxon>Ficeae</taxon>
        <taxon>Ficus</taxon>
    </lineage>
</organism>
<feature type="compositionally biased region" description="Basic and acidic residues" evidence="1">
    <location>
        <begin position="48"/>
        <end position="64"/>
    </location>
</feature>
<accession>A0AA88A9J4</accession>
<protein>
    <submittedName>
        <fullName evidence="2">Uncharacterized protein</fullName>
    </submittedName>
</protein>
<evidence type="ECO:0000256" key="1">
    <source>
        <dbReference type="SAM" id="MobiDB-lite"/>
    </source>
</evidence>
<proteinExistence type="predicted"/>
<feature type="region of interest" description="Disordered" evidence="1">
    <location>
        <begin position="40"/>
        <end position="64"/>
    </location>
</feature>
<dbReference type="Proteomes" id="UP001187192">
    <property type="component" value="Unassembled WGS sequence"/>
</dbReference>
<evidence type="ECO:0000313" key="3">
    <source>
        <dbReference type="Proteomes" id="UP001187192"/>
    </source>
</evidence>
<dbReference type="AlphaFoldDB" id="A0AA88A9J4"/>
<comment type="caution">
    <text evidence="2">The sequence shown here is derived from an EMBL/GenBank/DDBJ whole genome shotgun (WGS) entry which is preliminary data.</text>
</comment>
<reference evidence="2" key="1">
    <citation type="submission" date="2023-07" db="EMBL/GenBank/DDBJ databases">
        <title>draft genome sequence of fig (Ficus carica).</title>
        <authorList>
            <person name="Takahashi T."/>
            <person name="Nishimura K."/>
        </authorList>
    </citation>
    <scope>NUCLEOTIDE SEQUENCE</scope>
</reference>
<name>A0AA88A9J4_FICCA</name>
<gene>
    <name evidence="2" type="ORF">TIFTF001_017619</name>
</gene>
<sequence>MQIAIGSCGIQIATDKRLCHLDYGNAHKSCPDVEIASQEASWSNPVEMQKHNTADRDDQRREEDLSQHRVANLWSNGWQLLQTGSWLDTPYCCSLALQGKNNGPRSWISRWRSRPRQ</sequence>
<evidence type="ECO:0000313" key="2">
    <source>
        <dbReference type="EMBL" id="GMN48439.1"/>
    </source>
</evidence>